<dbReference type="AlphaFoldDB" id="A0A1Q5PNR4"/>
<dbReference type="EMBL" id="MQSV01000002">
    <property type="protein sequence ID" value="OKL49070.1"/>
    <property type="molecule type" value="Genomic_DNA"/>
</dbReference>
<name>A0A1Q5PNR4_9ACTO</name>
<protein>
    <recommendedName>
        <fullName evidence="4">Lipoprotein</fullName>
    </recommendedName>
</protein>
<dbReference type="RefSeq" id="WP_073709059.1">
    <property type="nucleotide sequence ID" value="NZ_MQSU01000002.1"/>
</dbReference>
<dbReference type="STRING" id="1921764.BSR28_03920"/>
<accession>A0A1Q5PNR4</accession>
<sequence length="136" mass="14771">MKKQLTALALVPLMTLPMLTACGGGANSDEVACQGLEKNLKAFAEDSKDLQNLDPSKPEDLEKVGDKFKELSKQVKASAKDAKTDEVSNAISELSTDLDNLGDALKKHDITKMSEQYQNFNNSGQKAADVCKAYFK</sequence>
<keyword evidence="3" id="KW-1185">Reference proteome</keyword>
<feature type="signal peptide" evidence="1">
    <location>
        <begin position="1"/>
        <end position="20"/>
    </location>
</feature>
<feature type="chain" id="PRO_5038377094" description="Lipoprotein" evidence="1">
    <location>
        <begin position="21"/>
        <end position="136"/>
    </location>
</feature>
<dbReference type="PROSITE" id="PS51257">
    <property type="entry name" value="PROKAR_LIPOPROTEIN"/>
    <property type="match status" value="1"/>
</dbReference>
<reference evidence="2 3" key="1">
    <citation type="submission" date="2016-11" db="EMBL/GenBank/DDBJ databases">
        <title>Actinomyces gypaetusis sp. nov. isolated from the vulture Gypaetus barbatus in Qinghai Tibet Plateau China.</title>
        <authorList>
            <person name="Meng X."/>
        </authorList>
    </citation>
    <scope>NUCLEOTIDE SEQUENCE [LARGE SCALE GENOMIC DNA]</scope>
    <source>
        <strain evidence="2 3">VUL4_2</strain>
    </source>
</reference>
<evidence type="ECO:0008006" key="4">
    <source>
        <dbReference type="Google" id="ProtNLM"/>
    </source>
</evidence>
<proteinExistence type="predicted"/>
<gene>
    <name evidence="2" type="ORF">BSR29_04355</name>
</gene>
<evidence type="ECO:0000313" key="3">
    <source>
        <dbReference type="Proteomes" id="UP000186785"/>
    </source>
</evidence>
<dbReference type="Proteomes" id="UP000186785">
    <property type="component" value="Unassembled WGS sequence"/>
</dbReference>
<organism evidence="2 3">
    <name type="scientific">Boudabousia liubingyangii</name>
    <dbReference type="NCBI Taxonomy" id="1921764"/>
    <lineage>
        <taxon>Bacteria</taxon>
        <taxon>Bacillati</taxon>
        <taxon>Actinomycetota</taxon>
        <taxon>Actinomycetes</taxon>
        <taxon>Actinomycetales</taxon>
        <taxon>Actinomycetaceae</taxon>
        <taxon>Boudabousia</taxon>
    </lineage>
</organism>
<evidence type="ECO:0000256" key="1">
    <source>
        <dbReference type="SAM" id="SignalP"/>
    </source>
</evidence>
<comment type="caution">
    <text evidence="2">The sequence shown here is derived from an EMBL/GenBank/DDBJ whole genome shotgun (WGS) entry which is preliminary data.</text>
</comment>
<evidence type="ECO:0000313" key="2">
    <source>
        <dbReference type="EMBL" id="OKL49070.1"/>
    </source>
</evidence>
<keyword evidence="1" id="KW-0732">Signal</keyword>